<name>K2SD87_MACPH</name>
<evidence type="ECO:0000313" key="1">
    <source>
        <dbReference type="EMBL" id="EKG14815.1"/>
    </source>
</evidence>
<comment type="caution">
    <text evidence="1">The sequence shown here is derived from an EMBL/GenBank/DDBJ whole genome shotgun (WGS) entry which is preliminary data.</text>
</comment>
<accession>K2SD87</accession>
<reference evidence="1 2" key="1">
    <citation type="journal article" date="2012" name="BMC Genomics">
        <title>Tools to kill: Genome of one of the most destructive plant pathogenic fungi Macrophomina phaseolina.</title>
        <authorList>
            <person name="Islam M.S."/>
            <person name="Haque M.S."/>
            <person name="Islam M.M."/>
            <person name="Emdad E.M."/>
            <person name="Halim A."/>
            <person name="Hossen Q.M.M."/>
            <person name="Hossain M.Z."/>
            <person name="Ahmed B."/>
            <person name="Rahim S."/>
            <person name="Rahman M.S."/>
            <person name="Alam M.M."/>
            <person name="Hou S."/>
            <person name="Wan X."/>
            <person name="Saito J.A."/>
            <person name="Alam M."/>
        </authorList>
    </citation>
    <scope>NUCLEOTIDE SEQUENCE [LARGE SCALE GENOMIC DNA]</scope>
    <source>
        <strain evidence="1 2">MS6</strain>
    </source>
</reference>
<proteinExistence type="predicted"/>
<evidence type="ECO:0000313" key="2">
    <source>
        <dbReference type="Proteomes" id="UP000007129"/>
    </source>
</evidence>
<dbReference type="Proteomes" id="UP000007129">
    <property type="component" value="Unassembled WGS sequence"/>
</dbReference>
<sequence length="116" mass="13043">MNGSRVWEIQAFSILRARKSSDGTEARLYTAERCQMDRPFAFISSPQRTRCKHDQSLLMTGRPIWEKGLIEGLLNAGGMNLKIVTPTFRKRIRQSLVTIVSTPLPSTTAYRPSSGT</sequence>
<organism evidence="1 2">
    <name type="scientific">Macrophomina phaseolina (strain MS6)</name>
    <name type="common">Charcoal rot fungus</name>
    <dbReference type="NCBI Taxonomy" id="1126212"/>
    <lineage>
        <taxon>Eukaryota</taxon>
        <taxon>Fungi</taxon>
        <taxon>Dikarya</taxon>
        <taxon>Ascomycota</taxon>
        <taxon>Pezizomycotina</taxon>
        <taxon>Dothideomycetes</taxon>
        <taxon>Dothideomycetes incertae sedis</taxon>
        <taxon>Botryosphaeriales</taxon>
        <taxon>Botryosphaeriaceae</taxon>
        <taxon>Macrophomina</taxon>
    </lineage>
</organism>
<dbReference type="VEuPathDB" id="FungiDB:MPH_08090"/>
<dbReference type="EMBL" id="AHHD01000337">
    <property type="protein sequence ID" value="EKG14815.1"/>
    <property type="molecule type" value="Genomic_DNA"/>
</dbReference>
<dbReference type="AlphaFoldDB" id="K2SD87"/>
<protein>
    <submittedName>
        <fullName evidence="1">Uncharacterized protein</fullName>
    </submittedName>
</protein>
<dbReference type="InParanoid" id="K2SD87"/>
<dbReference type="HOGENOM" id="CLU_2097325_0_0_1"/>
<gene>
    <name evidence="1" type="ORF">MPH_08090</name>
</gene>